<reference evidence="3 4" key="1">
    <citation type="journal article" date="2014" name="Nat. Commun.">
        <title>Molecular traces of alternative social organization in a termite genome.</title>
        <authorList>
            <person name="Terrapon N."/>
            <person name="Li C."/>
            <person name="Robertson H.M."/>
            <person name="Ji L."/>
            <person name="Meng X."/>
            <person name="Booth W."/>
            <person name="Chen Z."/>
            <person name="Childers C.P."/>
            <person name="Glastad K.M."/>
            <person name="Gokhale K."/>
            <person name="Gowin J."/>
            <person name="Gronenberg W."/>
            <person name="Hermansen R.A."/>
            <person name="Hu H."/>
            <person name="Hunt B.G."/>
            <person name="Huylmans A.K."/>
            <person name="Khalil S.M."/>
            <person name="Mitchell R.D."/>
            <person name="Munoz-Torres M.C."/>
            <person name="Mustard J.A."/>
            <person name="Pan H."/>
            <person name="Reese J.T."/>
            <person name="Scharf M.E."/>
            <person name="Sun F."/>
            <person name="Vogel H."/>
            <person name="Xiao J."/>
            <person name="Yang W."/>
            <person name="Yang Z."/>
            <person name="Yang Z."/>
            <person name="Zhou J."/>
            <person name="Zhu J."/>
            <person name="Brent C.S."/>
            <person name="Elsik C.G."/>
            <person name="Goodisman M.A."/>
            <person name="Liberles D.A."/>
            <person name="Roe R.M."/>
            <person name="Vargo E.L."/>
            <person name="Vilcinskas A."/>
            <person name="Wang J."/>
            <person name="Bornberg-Bauer E."/>
            <person name="Korb J."/>
            <person name="Zhang G."/>
            <person name="Liebig J."/>
        </authorList>
    </citation>
    <scope>NUCLEOTIDE SEQUENCE [LARGE SCALE GENOMIC DNA]</scope>
    <source>
        <tissue evidence="3">Whole organism</tissue>
    </source>
</reference>
<dbReference type="InParanoid" id="A0A067RNE3"/>
<keyword evidence="1" id="KW-0472">Membrane</keyword>
<dbReference type="PANTHER" id="PTHR11161">
    <property type="entry name" value="O-ACYLTRANSFERASE"/>
    <property type="match status" value="1"/>
</dbReference>
<evidence type="ECO:0000256" key="1">
    <source>
        <dbReference type="SAM" id="Phobius"/>
    </source>
</evidence>
<protein>
    <submittedName>
        <fullName evidence="3">Nose resistant to fluoxetine protein 6</fullName>
    </submittedName>
</protein>
<dbReference type="AlphaFoldDB" id="A0A067RNE3"/>
<evidence type="ECO:0000313" key="4">
    <source>
        <dbReference type="Proteomes" id="UP000027135"/>
    </source>
</evidence>
<feature type="transmembrane region" description="Helical" evidence="1">
    <location>
        <begin position="300"/>
        <end position="321"/>
    </location>
</feature>
<dbReference type="SMART" id="SM00703">
    <property type="entry name" value="NRF"/>
    <property type="match status" value="1"/>
</dbReference>
<dbReference type="EMBL" id="KK852566">
    <property type="protein sequence ID" value="KDR21234.1"/>
    <property type="molecule type" value="Genomic_DNA"/>
</dbReference>
<dbReference type="eggNOG" id="KOG3700">
    <property type="taxonomic scope" value="Eukaryota"/>
</dbReference>
<organism evidence="3 4">
    <name type="scientific">Zootermopsis nevadensis</name>
    <name type="common">Dampwood termite</name>
    <dbReference type="NCBI Taxonomy" id="136037"/>
    <lineage>
        <taxon>Eukaryota</taxon>
        <taxon>Metazoa</taxon>
        <taxon>Ecdysozoa</taxon>
        <taxon>Arthropoda</taxon>
        <taxon>Hexapoda</taxon>
        <taxon>Insecta</taxon>
        <taxon>Pterygota</taxon>
        <taxon>Neoptera</taxon>
        <taxon>Polyneoptera</taxon>
        <taxon>Dictyoptera</taxon>
        <taxon>Blattodea</taxon>
        <taxon>Blattoidea</taxon>
        <taxon>Termitoidae</taxon>
        <taxon>Termopsidae</taxon>
        <taxon>Zootermopsis</taxon>
    </lineage>
</organism>
<dbReference type="InterPro" id="IPR006621">
    <property type="entry name" value="Nose-resist-to-fluoxetine_N"/>
</dbReference>
<feature type="transmembrane region" description="Helical" evidence="1">
    <location>
        <begin position="582"/>
        <end position="602"/>
    </location>
</feature>
<feature type="transmembrane region" description="Helical" evidence="1">
    <location>
        <begin position="342"/>
        <end position="361"/>
    </location>
</feature>
<feature type="transmembrane region" description="Helical" evidence="1">
    <location>
        <begin position="195"/>
        <end position="213"/>
    </location>
</feature>
<sequence length="671" mass="76211">MTRLQVLVPSSPTTANELCRIHSEIFLERLQRFDMWALKMFDSSAKLPAGLLNGNVNQYGDFDQCLDVAEDLDPVVYSHLEDHHIAGKFCLAHLDMGVRSTTRSNPILKEVDDLVHAHRPIISTVNDPGHRIARFSTVSWGFCVPVSCSAEDLEKSLIESLETLLKDTPVTLSVKVDPDMCYVKDLQPITAGTKVTVALFIFILGLVGFGTWIDTGQRSPKEGKTVRLLKAFSLKKNFRTLLKTENVSNDFACLHGIRTLNAVALIVFHKSVALYFNPYVNRTYMAETFSKSWSVIGRTSIIYTDSFIFISGFLTSHSLLAELDSNKKINICRKYFSRYMRITPNLVAVILFCTHILNHLGSGPQWNLVVKRHSDFCQRNMWRNLLYIHNYFGFEDMCLTHTHQLAVDMQLYVVTPILVYVLWSRRWLGLSTVVLTCTVSSILRYAVTYDRKLSTVVYFGTPVSQFFDTARLSYSLPTHRASMYLFGVAVRYLIHETKPKFSLNKIQILTGWIVSGAMGLLAMCGPYHMSFPSYRYSPQEAALYSALSPILWGAFLGWLTFAESMGYSGILGRALSWKGFAVFARISYSVYLTQFPIFFYNVGTRRTATSYSPHLLFEVGEVASIILASILLTLVIDLPFQEVKKILWKEEPRIFQETKESKSQEYVTESN</sequence>
<proteinExistence type="predicted"/>
<name>A0A067RNE3_ZOONE</name>
<dbReference type="Pfam" id="PF20146">
    <property type="entry name" value="NRF"/>
    <property type="match status" value="1"/>
</dbReference>
<dbReference type="GO" id="GO:0016747">
    <property type="term" value="F:acyltransferase activity, transferring groups other than amino-acyl groups"/>
    <property type="evidence" value="ECO:0007669"/>
    <property type="project" value="InterPro"/>
</dbReference>
<feature type="transmembrane region" description="Helical" evidence="1">
    <location>
        <begin position="508"/>
        <end position="529"/>
    </location>
</feature>
<dbReference type="PANTHER" id="PTHR11161:SF4">
    <property type="entry name" value="DROP DEAD"/>
    <property type="match status" value="1"/>
</dbReference>
<dbReference type="Pfam" id="PF01757">
    <property type="entry name" value="Acyl_transf_3"/>
    <property type="match status" value="1"/>
</dbReference>
<keyword evidence="4" id="KW-1185">Reference proteome</keyword>
<accession>A0A067RNE3</accession>
<evidence type="ECO:0000259" key="2">
    <source>
        <dbReference type="SMART" id="SM00703"/>
    </source>
</evidence>
<keyword evidence="1" id="KW-0812">Transmembrane</keyword>
<dbReference type="InterPro" id="IPR002656">
    <property type="entry name" value="Acyl_transf_3_dom"/>
</dbReference>
<keyword evidence="1" id="KW-1133">Transmembrane helix</keyword>
<feature type="transmembrane region" description="Helical" evidence="1">
    <location>
        <begin position="427"/>
        <end position="447"/>
    </location>
</feature>
<evidence type="ECO:0000313" key="3">
    <source>
        <dbReference type="EMBL" id="KDR21234.1"/>
    </source>
</evidence>
<feature type="transmembrane region" description="Helical" evidence="1">
    <location>
        <begin position="622"/>
        <end position="640"/>
    </location>
</feature>
<feature type="domain" description="Nose resistant-to-fluoxetine protein N-terminal" evidence="2">
    <location>
        <begin position="16"/>
        <end position="177"/>
    </location>
</feature>
<dbReference type="InterPro" id="IPR052728">
    <property type="entry name" value="O2_lipid_transport_reg"/>
</dbReference>
<dbReference type="OMA" id="EDMCLTH"/>
<feature type="transmembrane region" description="Helical" evidence="1">
    <location>
        <begin position="541"/>
        <end position="561"/>
    </location>
</feature>
<gene>
    <name evidence="3" type="ORF">L798_04024</name>
</gene>
<dbReference type="Proteomes" id="UP000027135">
    <property type="component" value="Unassembled WGS sequence"/>
</dbReference>